<protein>
    <submittedName>
        <fullName evidence="1">Uncharacterized protein</fullName>
    </submittedName>
</protein>
<organism evidence="1 2">
    <name type="scientific">Sphingobacterium detergens</name>
    <dbReference type="NCBI Taxonomy" id="1145106"/>
    <lineage>
        <taxon>Bacteria</taxon>
        <taxon>Pseudomonadati</taxon>
        <taxon>Bacteroidota</taxon>
        <taxon>Sphingobacteriia</taxon>
        <taxon>Sphingobacteriales</taxon>
        <taxon>Sphingobacteriaceae</taxon>
        <taxon>Sphingobacterium</taxon>
    </lineage>
</organism>
<accession>A0A420BG41</accession>
<evidence type="ECO:0000313" key="2">
    <source>
        <dbReference type="Proteomes" id="UP000286246"/>
    </source>
</evidence>
<sequence length="87" mass="10679">MTYKYKQIKFPLYVKIKKNNKNTYYDPSEPIFIQKKLTGLTFVTIATIFFHSYKKITQRAYTRTINFLKTRNIINYCYKFEQQKELK</sequence>
<comment type="caution">
    <text evidence="1">The sequence shown here is derived from an EMBL/GenBank/DDBJ whole genome shotgun (WGS) entry which is preliminary data.</text>
</comment>
<name>A0A420BG41_SPHD1</name>
<reference evidence="1 2" key="1">
    <citation type="submission" date="2018-09" db="EMBL/GenBank/DDBJ databases">
        <title>Genomic Encyclopedia of Type Strains, Phase III (KMG-III): the genomes of soil and plant-associated and newly described type strains.</title>
        <authorList>
            <person name="Whitman W."/>
        </authorList>
    </citation>
    <scope>NUCLEOTIDE SEQUENCE [LARGE SCALE GENOMIC DNA]</scope>
    <source>
        <strain evidence="1 2">CECT 7938</strain>
    </source>
</reference>
<dbReference type="AlphaFoldDB" id="A0A420BG41"/>
<dbReference type="EMBL" id="RAPY01000001">
    <property type="protein sequence ID" value="RKE55691.1"/>
    <property type="molecule type" value="Genomic_DNA"/>
</dbReference>
<gene>
    <name evidence="1" type="ORF">DFQ12_0527</name>
</gene>
<proteinExistence type="predicted"/>
<evidence type="ECO:0000313" key="1">
    <source>
        <dbReference type="EMBL" id="RKE55691.1"/>
    </source>
</evidence>
<keyword evidence="2" id="KW-1185">Reference proteome</keyword>
<dbReference type="Proteomes" id="UP000286246">
    <property type="component" value="Unassembled WGS sequence"/>
</dbReference>